<keyword evidence="9" id="KW-1185">Reference proteome</keyword>
<name>W0SLT3_9PROT</name>
<keyword evidence="6" id="KW-0732">Signal</keyword>
<dbReference type="Gene3D" id="3.30.450.20">
    <property type="entry name" value="PAS domain"/>
    <property type="match status" value="1"/>
</dbReference>
<keyword evidence="4" id="KW-1133">Transmembrane helix</keyword>
<dbReference type="SMART" id="SM01049">
    <property type="entry name" value="Cache_2"/>
    <property type="match status" value="1"/>
</dbReference>
<dbReference type="OrthoDB" id="9178561at2"/>
<gene>
    <name evidence="8" type="ORF">SUTH_02969</name>
</gene>
<keyword evidence="2" id="KW-1003">Cell membrane</keyword>
<comment type="subcellular location">
    <subcellularLocation>
        <location evidence="1">Cell membrane</location>
        <topology evidence="1">Multi-pass membrane protein</topology>
    </subcellularLocation>
</comment>
<organism evidence="8 9">
    <name type="scientific">Sulfuritalea hydrogenivorans sk43H</name>
    <dbReference type="NCBI Taxonomy" id="1223802"/>
    <lineage>
        <taxon>Bacteria</taxon>
        <taxon>Pseudomonadati</taxon>
        <taxon>Pseudomonadota</taxon>
        <taxon>Betaproteobacteria</taxon>
        <taxon>Nitrosomonadales</taxon>
        <taxon>Sterolibacteriaceae</taxon>
        <taxon>Sulfuritalea</taxon>
    </lineage>
</organism>
<dbReference type="HOGENOM" id="CLU_081845_2_1_4"/>
<evidence type="ECO:0000313" key="9">
    <source>
        <dbReference type="Proteomes" id="UP000031637"/>
    </source>
</evidence>
<dbReference type="AlphaFoldDB" id="W0SLT3"/>
<evidence type="ECO:0000313" key="8">
    <source>
        <dbReference type="EMBL" id="BAO30748.1"/>
    </source>
</evidence>
<dbReference type="InterPro" id="IPR033480">
    <property type="entry name" value="sCache_2"/>
</dbReference>
<dbReference type="Proteomes" id="UP000031637">
    <property type="component" value="Chromosome"/>
</dbReference>
<sequence length="154" mass="16566">MKLATFVRTAALALLASTTLAFAQERGSIDEAKALVEKGLAHIKAVGTEKAFADFTEKDGKWQNKDLYVFVVKTDGTTVAHGANKGLLGKSLIELKDPDGKFFIKEMITVGMKGTGTVDYSFTDPQTKKMAPKTSYVARVPGFEGIIGVGAYKK</sequence>
<proteinExistence type="predicted"/>
<accession>W0SLT3</accession>
<evidence type="ECO:0000259" key="7">
    <source>
        <dbReference type="SMART" id="SM01049"/>
    </source>
</evidence>
<evidence type="ECO:0000256" key="1">
    <source>
        <dbReference type="ARBA" id="ARBA00004651"/>
    </source>
</evidence>
<keyword evidence="5" id="KW-0472">Membrane</keyword>
<dbReference type="KEGG" id="shd:SUTH_02969"/>
<dbReference type="STRING" id="1223802.SUTH_02969"/>
<protein>
    <submittedName>
        <fullName evidence="8">Cache domain family</fullName>
    </submittedName>
</protein>
<evidence type="ECO:0000256" key="2">
    <source>
        <dbReference type="ARBA" id="ARBA00022475"/>
    </source>
</evidence>
<evidence type="ECO:0000256" key="5">
    <source>
        <dbReference type="ARBA" id="ARBA00023136"/>
    </source>
</evidence>
<dbReference type="GO" id="GO:0005886">
    <property type="term" value="C:plasma membrane"/>
    <property type="evidence" value="ECO:0007669"/>
    <property type="project" value="UniProtKB-SubCell"/>
</dbReference>
<keyword evidence="3" id="KW-0812">Transmembrane</keyword>
<feature type="domain" description="Single Cache" evidence="7">
    <location>
        <begin position="21"/>
        <end position="105"/>
    </location>
</feature>
<reference evidence="8 9" key="1">
    <citation type="journal article" date="2014" name="Syst. Appl. Microbiol.">
        <title>Complete genomes of freshwater sulfur oxidizers Sulfuricella denitrificans skB26 and Sulfuritalea hydrogenivorans sk43H: genetic insights into the sulfur oxidation pathway of betaproteobacteria.</title>
        <authorList>
            <person name="Watanabe T."/>
            <person name="Kojima H."/>
            <person name="Fukui M."/>
        </authorList>
    </citation>
    <scope>NUCLEOTIDE SEQUENCE [LARGE SCALE GENOMIC DNA]</scope>
    <source>
        <strain evidence="8">DSM22779</strain>
    </source>
</reference>
<evidence type="ECO:0000256" key="6">
    <source>
        <dbReference type="SAM" id="SignalP"/>
    </source>
</evidence>
<dbReference type="Pfam" id="PF17200">
    <property type="entry name" value="sCache_2"/>
    <property type="match status" value="1"/>
</dbReference>
<dbReference type="RefSeq" id="WP_041100322.1">
    <property type="nucleotide sequence ID" value="NZ_AP012547.1"/>
</dbReference>
<feature type="signal peptide" evidence="6">
    <location>
        <begin position="1"/>
        <end position="23"/>
    </location>
</feature>
<evidence type="ECO:0000256" key="4">
    <source>
        <dbReference type="ARBA" id="ARBA00022989"/>
    </source>
</evidence>
<dbReference type="EMBL" id="AP012547">
    <property type="protein sequence ID" value="BAO30748.1"/>
    <property type="molecule type" value="Genomic_DNA"/>
</dbReference>
<evidence type="ECO:0000256" key="3">
    <source>
        <dbReference type="ARBA" id="ARBA00022692"/>
    </source>
</evidence>
<feature type="chain" id="PRO_5004795955" evidence="6">
    <location>
        <begin position="24"/>
        <end position="154"/>
    </location>
</feature>